<evidence type="ECO:0000313" key="3">
    <source>
        <dbReference type="Proteomes" id="UP001516023"/>
    </source>
</evidence>
<protein>
    <submittedName>
        <fullName evidence="2">Uncharacterized protein</fullName>
    </submittedName>
</protein>
<comment type="caution">
    <text evidence="2">The sequence shown here is derived from an EMBL/GenBank/DDBJ whole genome shotgun (WGS) entry which is preliminary data.</text>
</comment>
<reference evidence="2 3" key="1">
    <citation type="journal article" date="2020" name="G3 (Bethesda)">
        <title>Improved Reference Genome for Cyclotella cryptica CCMP332, a Model for Cell Wall Morphogenesis, Salinity Adaptation, and Lipid Production in Diatoms (Bacillariophyta).</title>
        <authorList>
            <person name="Roberts W.R."/>
            <person name="Downey K.M."/>
            <person name="Ruck E.C."/>
            <person name="Traller J.C."/>
            <person name="Alverson A.J."/>
        </authorList>
    </citation>
    <scope>NUCLEOTIDE SEQUENCE [LARGE SCALE GENOMIC DNA]</scope>
    <source>
        <strain evidence="2 3">CCMP332</strain>
    </source>
</reference>
<gene>
    <name evidence="2" type="ORF">HJC23_012257</name>
</gene>
<keyword evidence="1" id="KW-0732">Signal</keyword>
<proteinExistence type="predicted"/>
<feature type="signal peptide" evidence="1">
    <location>
        <begin position="1"/>
        <end position="34"/>
    </location>
</feature>
<keyword evidence="3" id="KW-1185">Reference proteome</keyword>
<feature type="chain" id="PRO_5044783079" evidence="1">
    <location>
        <begin position="35"/>
        <end position="307"/>
    </location>
</feature>
<name>A0ABD3PMZ7_9STRA</name>
<evidence type="ECO:0000256" key="1">
    <source>
        <dbReference type="SAM" id="SignalP"/>
    </source>
</evidence>
<dbReference type="AlphaFoldDB" id="A0ABD3PMZ7"/>
<sequence length="307" mass="34034">MNHSTSCKRTNKRTKTCVTALVLSLLVSESPTLAFVSSPQHQSVKKTLTSTQLHHWANRLDRRFEEHCEVLRDQQPDIDMIMSPTQQATRRSILSIGVIGVTLTTLLSVLPANADFAPGGTLLDRTVSVTYGNSEASLSRAKDNSNVLFNQDNYYKFGAAAQWIEPGSTDFPKTMPFVPSQQRYEALKKYGGRVKIATDEVAKIGNADSATEIPEASDPVYQLRALGLLANAFLASENTGTTNELMLARWYINEVYLRIGDMRAALEKGDRSEAKLCHDYTKKAMNSYLSLMNRVITSKVGEPFGFV</sequence>
<organism evidence="2 3">
    <name type="scientific">Cyclotella cryptica</name>
    <dbReference type="NCBI Taxonomy" id="29204"/>
    <lineage>
        <taxon>Eukaryota</taxon>
        <taxon>Sar</taxon>
        <taxon>Stramenopiles</taxon>
        <taxon>Ochrophyta</taxon>
        <taxon>Bacillariophyta</taxon>
        <taxon>Coscinodiscophyceae</taxon>
        <taxon>Thalassiosirophycidae</taxon>
        <taxon>Stephanodiscales</taxon>
        <taxon>Stephanodiscaceae</taxon>
        <taxon>Cyclotella</taxon>
    </lineage>
</organism>
<evidence type="ECO:0000313" key="2">
    <source>
        <dbReference type="EMBL" id="KAL3789168.1"/>
    </source>
</evidence>
<accession>A0ABD3PMZ7</accession>
<dbReference type="EMBL" id="JABMIG020000145">
    <property type="protein sequence ID" value="KAL3789168.1"/>
    <property type="molecule type" value="Genomic_DNA"/>
</dbReference>
<dbReference type="Proteomes" id="UP001516023">
    <property type="component" value="Unassembled WGS sequence"/>
</dbReference>